<evidence type="ECO:0000313" key="14">
    <source>
        <dbReference type="EMBL" id="GEO07853.1"/>
    </source>
</evidence>
<feature type="binding site" evidence="12">
    <location>
        <position position="121"/>
    </location>
    <ligand>
        <name>NAD(+)</name>
        <dbReference type="ChEBI" id="CHEBI:57540"/>
    </ligand>
</feature>
<feature type="binding site" evidence="12">
    <location>
        <position position="269"/>
    </location>
    <ligand>
        <name>NAD(+)</name>
        <dbReference type="ChEBI" id="CHEBI:57540"/>
    </ligand>
</feature>
<dbReference type="PANTHER" id="PTHR43750:SF3">
    <property type="entry name" value="UDP-GLUCOSE 6-DEHYDROGENASE TUAD"/>
    <property type="match status" value="1"/>
</dbReference>
<dbReference type="Gene3D" id="3.40.50.720">
    <property type="entry name" value="NAD(P)-binding Rossmann-like Domain"/>
    <property type="match status" value="2"/>
</dbReference>
<gene>
    <name evidence="14" type="ORF">SAE01_03490</name>
</gene>
<evidence type="ECO:0000256" key="10">
    <source>
        <dbReference type="PIRSR" id="PIRSR500134-1"/>
    </source>
</evidence>
<dbReference type="InterPro" id="IPR014027">
    <property type="entry name" value="UDP-Glc/GDP-Man_DH_C"/>
</dbReference>
<reference evidence="14 15" key="1">
    <citation type="submission" date="2019-07" db="EMBL/GenBank/DDBJ databases">
        <title>Whole genome shotgun sequence of Segetibacter aerophilus NBRC 106135.</title>
        <authorList>
            <person name="Hosoyama A."/>
            <person name="Uohara A."/>
            <person name="Ohji S."/>
            <person name="Ichikawa N."/>
        </authorList>
    </citation>
    <scope>NUCLEOTIDE SEQUENCE [LARGE SCALE GENOMIC DNA]</scope>
    <source>
        <strain evidence="14 15">NBRC 106135</strain>
    </source>
</reference>
<feature type="binding site" evidence="11">
    <location>
        <begin position="255"/>
        <end position="259"/>
    </location>
    <ligand>
        <name>substrate</name>
    </ligand>
</feature>
<dbReference type="InterPro" id="IPR008927">
    <property type="entry name" value="6-PGluconate_DH-like_C_sf"/>
</dbReference>
<feature type="binding site" evidence="11">
    <location>
        <position position="327"/>
    </location>
    <ligand>
        <name>substrate</name>
    </ligand>
</feature>
<dbReference type="Pfam" id="PF03721">
    <property type="entry name" value="UDPG_MGDP_dh_N"/>
    <property type="match status" value="1"/>
</dbReference>
<feature type="domain" description="UDP-glucose/GDP-mannose dehydrogenase C-terminal" evidence="13">
    <location>
        <begin position="320"/>
        <end position="422"/>
    </location>
</feature>
<organism evidence="14 15">
    <name type="scientific">Segetibacter aerophilus</name>
    <dbReference type="NCBI Taxonomy" id="670293"/>
    <lineage>
        <taxon>Bacteria</taxon>
        <taxon>Pseudomonadati</taxon>
        <taxon>Bacteroidota</taxon>
        <taxon>Chitinophagia</taxon>
        <taxon>Chitinophagales</taxon>
        <taxon>Chitinophagaceae</taxon>
        <taxon>Segetibacter</taxon>
    </lineage>
</organism>
<evidence type="ECO:0000256" key="4">
    <source>
        <dbReference type="ARBA" id="ARBA00015132"/>
    </source>
</evidence>
<evidence type="ECO:0000256" key="1">
    <source>
        <dbReference type="ARBA" id="ARBA00004701"/>
    </source>
</evidence>
<comment type="similarity">
    <text evidence="2 9">Belongs to the UDP-glucose/GDP-mannose dehydrogenase family.</text>
</comment>
<dbReference type="InterPro" id="IPR036291">
    <property type="entry name" value="NAD(P)-bd_dom_sf"/>
</dbReference>
<dbReference type="GO" id="GO:0003979">
    <property type="term" value="F:UDP-glucose 6-dehydrogenase activity"/>
    <property type="evidence" value="ECO:0007669"/>
    <property type="project" value="UniProtKB-EC"/>
</dbReference>
<comment type="catalytic activity">
    <reaction evidence="7 9">
        <text>UDP-alpha-D-glucose + 2 NAD(+) + H2O = UDP-alpha-D-glucuronate + 2 NADH + 3 H(+)</text>
        <dbReference type="Rhea" id="RHEA:23596"/>
        <dbReference type="ChEBI" id="CHEBI:15377"/>
        <dbReference type="ChEBI" id="CHEBI:15378"/>
        <dbReference type="ChEBI" id="CHEBI:57540"/>
        <dbReference type="ChEBI" id="CHEBI:57945"/>
        <dbReference type="ChEBI" id="CHEBI:58052"/>
        <dbReference type="ChEBI" id="CHEBI:58885"/>
        <dbReference type="EC" id="1.1.1.22"/>
    </reaction>
</comment>
<feature type="binding site" evidence="12">
    <location>
        <position position="158"/>
    </location>
    <ligand>
        <name>NAD(+)</name>
        <dbReference type="ChEBI" id="CHEBI:57540"/>
    </ligand>
</feature>
<protein>
    <recommendedName>
        <fullName evidence="4 9">UDP-glucose 6-dehydrogenase</fullName>
        <ecNumber evidence="3 9">1.1.1.22</ecNumber>
    </recommendedName>
</protein>
<dbReference type="PROSITE" id="PS51257">
    <property type="entry name" value="PROKAR_LIPOPROTEIN"/>
    <property type="match status" value="1"/>
</dbReference>
<feature type="binding site" evidence="11">
    <location>
        <begin position="155"/>
        <end position="158"/>
    </location>
    <ligand>
        <name>substrate</name>
    </ligand>
</feature>
<dbReference type="OrthoDB" id="9803238at2"/>
<accession>A0A512B7B2</accession>
<evidence type="ECO:0000256" key="6">
    <source>
        <dbReference type="ARBA" id="ARBA00023027"/>
    </source>
</evidence>
<dbReference type="AlphaFoldDB" id="A0A512B7B2"/>
<evidence type="ECO:0000256" key="8">
    <source>
        <dbReference type="ARBA" id="ARBA00053241"/>
    </source>
</evidence>
<dbReference type="InterPro" id="IPR028357">
    <property type="entry name" value="UDPglc_DH_bac"/>
</dbReference>
<evidence type="ECO:0000256" key="12">
    <source>
        <dbReference type="PIRSR" id="PIRSR500134-3"/>
    </source>
</evidence>
<dbReference type="SUPFAM" id="SSF48179">
    <property type="entry name" value="6-phosphogluconate dehydrogenase C-terminal domain-like"/>
    <property type="match status" value="1"/>
</dbReference>
<dbReference type="GO" id="GO:0051287">
    <property type="term" value="F:NAD binding"/>
    <property type="evidence" value="ECO:0007669"/>
    <property type="project" value="InterPro"/>
</dbReference>
<evidence type="ECO:0000256" key="2">
    <source>
        <dbReference type="ARBA" id="ARBA00006601"/>
    </source>
</evidence>
<keyword evidence="6 9" id="KW-0520">NAD</keyword>
<dbReference type="Pfam" id="PF00984">
    <property type="entry name" value="UDPG_MGDP_dh"/>
    <property type="match status" value="1"/>
</dbReference>
<dbReference type="EMBL" id="BJYT01000001">
    <property type="protein sequence ID" value="GEO07853.1"/>
    <property type="molecule type" value="Genomic_DNA"/>
</dbReference>
<comment type="pathway">
    <text evidence="1">Nucleotide-sugar biosynthesis; UDP-alpha-D-glucuronate biosynthesis; UDP-alpha-D-glucuronate from UDP-alpha-D-glucose: step 1/1.</text>
</comment>
<dbReference type="PIRSF" id="PIRSF500134">
    <property type="entry name" value="UDPglc_DH_bac"/>
    <property type="match status" value="1"/>
</dbReference>
<dbReference type="FunFam" id="1.20.5.100:FF:000001">
    <property type="entry name" value="UDP-glucose 6-dehydrogenase"/>
    <property type="match status" value="1"/>
</dbReference>
<feature type="active site" description="Nucleophile" evidence="10">
    <location>
        <position position="266"/>
    </location>
</feature>
<dbReference type="InterPro" id="IPR014026">
    <property type="entry name" value="UDP-Glc/GDP-Man_DH_dimer"/>
</dbReference>
<proteinExistence type="inferred from homology"/>
<dbReference type="SUPFAM" id="SSF52413">
    <property type="entry name" value="UDP-glucose/GDP-mannose dehydrogenase C-terminal domain"/>
    <property type="match status" value="1"/>
</dbReference>
<dbReference type="SMART" id="SM00984">
    <property type="entry name" value="UDPG_MGDP_dh_C"/>
    <property type="match status" value="1"/>
</dbReference>
<feature type="binding site" evidence="12">
    <location>
        <position position="35"/>
    </location>
    <ligand>
        <name>NAD(+)</name>
        <dbReference type="ChEBI" id="CHEBI:57540"/>
    </ligand>
</feature>
<dbReference type="InterPro" id="IPR036220">
    <property type="entry name" value="UDP-Glc/GDP-Man_DH_C_sf"/>
</dbReference>
<keyword evidence="5 9" id="KW-0560">Oxidoreductase</keyword>
<keyword evidence="15" id="KW-1185">Reference proteome</keyword>
<dbReference type="PANTHER" id="PTHR43750">
    <property type="entry name" value="UDP-GLUCOSE 6-DEHYDROGENASE TUAD"/>
    <property type="match status" value="1"/>
</dbReference>
<dbReference type="UniPathway" id="UPA00038">
    <property type="reaction ID" value="UER00491"/>
</dbReference>
<evidence type="ECO:0000256" key="7">
    <source>
        <dbReference type="ARBA" id="ARBA00047473"/>
    </source>
</evidence>
<feature type="binding site" evidence="12">
    <location>
        <position position="30"/>
    </location>
    <ligand>
        <name>NAD(+)</name>
        <dbReference type="ChEBI" id="CHEBI:57540"/>
    </ligand>
</feature>
<dbReference type="PIRSF" id="PIRSF000124">
    <property type="entry name" value="UDPglc_GDPman_dh"/>
    <property type="match status" value="1"/>
</dbReference>
<feature type="binding site" evidence="12">
    <location>
        <position position="86"/>
    </location>
    <ligand>
        <name>NAD(+)</name>
        <dbReference type="ChEBI" id="CHEBI:57540"/>
    </ligand>
</feature>
<name>A0A512B7B2_9BACT</name>
<dbReference type="Proteomes" id="UP000321513">
    <property type="component" value="Unassembled WGS sequence"/>
</dbReference>
<dbReference type="Pfam" id="PF03720">
    <property type="entry name" value="UDPG_MGDP_dh_C"/>
    <property type="match status" value="1"/>
</dbReference>
<evidence type="ECO:0000256" key="11">
    <source>
        <dbReference type="PIRSR" id="PIRSR500134-2"/>
    </source>
</evidence>
<dbReference type="InterPro" id="IPR001732">
    <property type="entry name" value="UDP-Glc/GDP-Man_DH_N"/>
</dbReference>
<dbReference type="NCBIfam" id="TIGR03026">
    <property type="entry name" value="NDP-sugDHase"/>
    <property type="match status" value="1"/>
</dbReference>
<dbReference type="Gene3D" id="1.20.5.100">
    <property type="entry name" value="Cytochrome c1, transmembrane anchor, C-terminal"/>
    <property type="match status" value="1"/>
</dbReference>
<feature type="binding site" evidence="11">
    <location>
        <position position="210"/>
    </location>
    <ligand>
        <name>substrate</name>
    </ligand>
</feature>
<evidence type="ECO:0000256" key="5">
    <source>
        <dbReference type="ARBA" id="ARBA00023002"/>
    </source>
</evidence>
<sequence>MKIVIVGTGYVGLVTGACLSEVGVDVVCVDVNQEKIDNLKKGILPIFEPGLDTIVKSNYSKGRLSFSTNLSEAVKDAQVAFIAVGTPPGEDGSADLKYVLQVANTIGSCIDDYIIVVTKSTVPVGTAKKVKSGIASALEKRGVQIDFDVASNPEFLKEGAAVEDFLKPDRIVIGVESDRAKEVLSRLYHPFLLNSHPVLFMDIPSAEMTKYAANAMLATKISFMNDIANLCELVGANVNEVRKGIGSDPRIGNRFIYPGIGYGGSCFPKDVKALFHTSDDYGYNMRILKAVDAVNDDQKHIIFRKIEQHFQGNLKGKVFALWGLSFKPNTDDMREAPSLVLIQSLLQAGAKVHAYDPVAMDEAAHMVDDQVIFTRGAIDAVKGADALVLVTEWAEFRLPDWTKVKSIMNGQVIFDGRNIYDSSQVTEAGFSYYGIGVQPSKL</sequence>
<feature type="binding site" evidence="11">
    <location>
        <position position="263"/>
    </location>
    <ligand>
        <name>substrate</name>
    </ligand>
</feature>
<evidence type="ECO:0000259" key="13">
    <source>
        <dbReference type="SMART" id="SM00984"/>
    </source>
</evidence>
<dbReference type="InterPro" id="IPR017476">
    <property type="entry name" value="UDP-Glc/GDP-Man"/>
</dbReference>
<dbReference type="RefSeq" id="WP_147201807.1">
    <property type="nucleotide sequence ID" value="NZ_BJYT01000001.1"/>
</dbReference>
<dbReference type="GO" id="GO:0006065">
    <property type="term" value="P:UDP-glucuronate biosynthetic process"/>
    <property type="evidence" value="ECO:0007669"/>
    <property type="project" value="UniProtKB-UniPathway"/>
</dbReference>
<evidence type="ECO:0000256" key="3">
    <source>
        <dbReference type="ARBA" id="ARBA00012954"/>
    </source>
</evidence>
<evidence type="ECO:0000256" key="9">
    <source>
        <dbReference type="PIRNR" id="PIRNR000124"/>
    </source>
</evidence>
<dbReference type="EC" id="1.1.1.22" evidence="3 9"/>
<evidence type="ECO:0000313" key="15">
    <source>
        <dbReference type="Proteomes" id="UP000321513"/>
    </source>
</evidence>
<dbReference type="SUPFAM" id="SSF51735">
    <property type="entry name" value="NAD(P)-binding Rossmann-fold domains"/>
    <property type="match status" value="1"/>
</dbReference>
<feature type="binding site" evidence="12">
    <location>
        <position position="334"/>
    </location>
    <ligand>
        <name>NAD(+)</name>
        <dbReference type="ChEBI" id="CHEBI:57540"/>
    </ligand>
</feature>
<comment type="function">
    <text evidence="8">Catalyzes the conversion of UDP-glucose into UDP-glucuronate, one of the precursors of teichuronic acid.</text>
</comment>
<comment type="caution">
    <text evidence="14">The sequence shown here is derived from an EMBL/GenBank/DDBJ whole genome shotgun (WGS) entry which is preliminary data.</text>
</comment>
<dbReference type="GO" id="GO:0000271">
    <property type="term" value="P:polysaccharide biosynthetic process"/>
    <property type="evidence" value="ECO:0007669"/>
    <property type="project" value="InterPro"/>
</dbReference>